<organism evidence="2 3">
    <name type="scientific">Candidatus Woesebacteria bacterium RIFCSPLOWO2_01_FULL_44_14</name>
    <dbReference type="NCBI Taxonomy" id="1802525"/>
    <lineage>
        <taxon>Bacteria</taxon>
        <taxon>Candidatus Woeseibacteriota</taxon>
    </lineage>
</organism>
<dbReference type="EMBL" id="MGHL01000022">
    <property type="protein sequence ID" value="OGM68589.1"/>
    <property type="molecule type" value="Genomic_DNA"/>
</dbReference>
<dbReference type="Pfam" id="PF01850">
    <property type="entry name" value="PIN"/>
    <property type="match status" value="1"/>
</dbReference>
<reference evidence="2 3" key="1">
    <citation type="journal article" date="2016" name="Nat. Commun.">
        <title>Thousands of microbial genomes shed light on interconnected biogeochemical processes in an aquifer system.</title>
        <authorList>
            <person name="Anantharaman K."/>
            <person name="Brown C.T."/>
            <person name="Hug L.A."/>
            <person name="Sharon I."/>
            <person name="Castelle C.J."/>
            <person name="Probst A.J."/>
            <person name="Thomas B.C."/>
            <person name="Singh A."/>
            <person name="Wilkins M.J."/>
            <person name="Karaoz U."/>
            <person name="Brodie E.L."/>
            <person name="Williams K.H."/>
            <person name="Hubbard S.S."/>
            <person name="Banfield J.F."/>
        </authorList>
    </citation>
    <scope>NUCLEOTIDE SEQUENCE [LARGE SCALE GENOMIC DNA]</scope>
</reference>
<dbReference type="InterPro" id="IPR029060">
    <property type="entry name" value="PIN-like_dom_sf"/>
</dbReference>
<gene>
    <name evidence="2" type="ORF">A2975_00680</name>
</gene>
<dbReference type="InterPro" id="IPR039018">
    <property type="entry name" value="VapC20-like"/>
</dbReference>
<dbReference type="GO" id="GO:0016075">
    <property type="term" value="P:rRNA catabolic process"/>
    <property type="evidence" value="ECO:0007669"/>
    <property type="project" value="TreeGrafter"/>
</dbReference>
<dbReference type="AlphaFoldDB" id="A0A1F8BYD0"/>
<sequence length="132" mass="14963">MIFIDADAFIGIYKKSDPHHKNAVRISENLQEDGTGVVTSWDVVDEVATKLSYQVARKIAIQFLDDLGGGNIKVVFVDSKLAKKAQRIFKKQTSKRVSLTDCTNMAIMREMKIKTIFSFDIHYEQNGFKFLG</sequence>
<comment type="caution">
    <text evidence="2">The sequence shown here is derived from an EMBL/GenBank/DDBJ whole genome shotgun (WGS) entry which is preliminary data.</text>
</comment>
<dbReference type="InterPro" id="IPR002716">
    <property type="entry name" value="PIN_dom"/>
</dbReference>
<dbReference type="GO" id="GO:0004521">
    <property type="term" value="F:RNA endonuclease activity"/>
    <property type="evidence" value="ECO:0007669"/>
    <property type="project" value="InterPro"/>
</dbReference>
<dbReference type="PANTHER" id="PTHR42188:SF1">
    <property type="entry name" value="23S RRNA-SPECIFIC ENDONUCLEASE VAPC20"/>
    <property type="match status" value="1"/>
</dbReference>
<proteinExistence type="predicted"/>
<accession>A0A1F8BYD0</accession>
<dbReference type="SUPFAM" id="SSF88723">
    <property type="entry name" value="PIN domain-like"/>
    <property type="match status" value="1"/>
</dbReference>
<name>A0A1F8BYD0_9BACT</name>
<evidence type="ECO:0000313" key="2">
    <source>
        <dbReference type="EMBL" id="OGM68589.1"/>
    </source>
</evidence>
<dbReference type="STRING" id="1802525.A2975_00680"/>
<evidence type="ECO:0000259" key="1">
    <source>
        <dbReference type="Pfam" id="PF01850"/>
    </source>
</evidence>
<dbReference type="PANTHER" id="PTHR42188">
    <property type="entry name" value="23S RRNA-SPECIFIC ENDONUCLEASE VAPC20"/>
    <property type="match status" value="1"/>
</dbReference>
<feature type="domain" description="PIN" evidence="1">
    <location>
        <begin position="2"/>
        <end position="126"/>
    </location>
</feature>
<dbReference type="Gene3D" id="3.40.50.1010">
    <property type="entry name" value="5'-nuclease"/>
    <property type="match status" value="1"/>
</dbReference>
<dbReference type="Proteomes" id="UP000178429">
    <property type="component" value="Unassembled WGS sequence"/>
</dbReference>
<evidence type="ECO:0000313" key="3">
    <source>
        <dbReference type="Proteomes" id="UP000178429"/>
    </source>
</evidence>
<protein>
    <recommendedName>
        <fullName evidence="1">PIN domain-containing protein</fullName>
    </recommendedName>
</protein>